<evidence type="ECO:0000313" key="2">
    <source>
        <dbReference type="Proteomes" id="UP001589608"/>
    </source>
</evidence>
<dbReference type="RefSeq" id="WP_223106271.1">
    <property type="nucleotide sequence ID" value="NZ_CP061913.1"/>
</dbReference>
<keyword evidence="2" id="KW-1185">Reference proteome</keyword>
<dbReference type="Proteomes" id="UP001589608">
    <property type="component" value="Unassembled WGS sequence"/>
</dbReference>
<accession>A0ABV5MDE8</accession>
<gene>
    <name evidence="1" type="ORF">ACFFTR_27645</name>
</gene>
<name>A0ABV5MDE8_9ACTN</name>
<dbReference type="EMBL" id="JBHMCA010000051">
    <property type="protein sequence ID" value="MFB9446881.1"/>
    <property type="molecule type" value="Genomic_DNA"/>
</dbReference>
<proteinExistence type="predicted"/>
<comment type="caution">
    <text evidence="1">The sequence shown here is derived from an EMBL/GenBank/DDBJ whole genome shotgun (WGS) entry which is preliminary data.</text>
</comment>
<reference evidence="1 2" key="1">
    <citation type="submission" date="2024-09" db="EMBL/GenBank/DDBJ databases">
        <authorList>
            <person name="Sun Q."/>
            <person name="Mori K."/>
        </authorList>
    </citation>
    <scope>NUCLEOTIDE SEQUENCE [LARGE SCALE GENOMIC DNA]</scope>
    <source>
        <strain evidence="1 2">JCM 3307</strain>
    </source>
</reference>
<evidence type="ECO:0000313" key="1">
    <source>
        <dbReference type="EMBL" id="MFB9446881.1"/>
    </source>
</evidence>
<organism evidence="1 2">
    <name type="scientific">Dactylosporangium vinaceum</name>
    <dbReference type="NCBI Taxonomy" id="53362"/>
    <lineage>
        <taxon>Bacteria</taxon>
        <taxon>Bacillati</taxon>
        <taxon>Actinomycetota</taxon>
        <taxon>Actinomycetes</taxon>
        <taxon>Micromonosporales</taxon>
        <taxon>Micromonosporaceae</taxon>
        <taxon>Dactylosporangium</taxon>
    </lineage>
</organism>
<sequence length="49" mass="6036">MRMTLADHIRRFLRGPQGQQLISRARRELAKPQNRRRIMQVVARVRRRR</sequence>
<protein>
    <submittedName>
        <fullName evidence="1">Uncharacterized protein</fullName>
    </submittedName>
</protein>